<dbReference type="PROSITE" id="PS51192">
    <property type="entry name" value="HELICASE_ATP_BIND_1"/>
    <property type="match status" value="1"/>
</dbReference>
<keyword evidence="3 10" id="KW-0378">Hydrolase</keyword>
<dbReference type="RefSeq" id="XP_625901.1">
    <property type="nucleotide sequence ID" value="XM_625901.1"/>
</dbReference>
<dbReference type="GO" id="GO:0005829">
    <property type="term" value="C:cytosol"/>
    <property type="evidence" value="ECO:0007669"/>
    <property type="project" value="TreeGrafter"/>
</dbReference>
<evidence type="ECO:0000256" key="5">
    <source>
        <dbReference type="ARBA" id="ARBA00022840"/>
    </source>
</evidence>
<dbReference type="PANTHER" id="PTHR47959">
    <property type="entry name" value="ATP-DEPENDENT RNA HELICASE RHLE-RELATED"/>
    <property type="match status" value="1"/>
</dbReference>
<keyword evidence="4 10" id="KW-0347">Helicase</keyword>
<dbReference type="GO" id="GO:0003724">
    <property type="term" value="F:RNA helicase activity"/>
    <property type="evidence" value="ECO:0007669"/>
    <property type="project" value="InterPro"/>
</dbReference>
<feature type="non-terminal residue" evidence="14">
    <location>
        <position position="1"/>
    </location>
</feature>
<dbReference type="AlphaFoldDB" id="Q5CQV1"/>
<dbReference type="CDD" id="cd17954">
    <property type="entry name" value="DEADc_DDX47"/>
    <property type="match status" value="1"/>
</dbReference>
<evidence type="ECO:0000313" key="14">
    <source>
        <dbReference type="EMBL" id="EAK87922.1"/>
    </source>
</evidence>
<dbReference type="CDD" id="cd18787">
    <property type="entry name" value="SF2_C_DEAD"/>
    <property type="match status" value="1"/>
</dbReference>
<comment type="caution">
    <text evidence="14">The sequence shown here is derived from an EMBL/GenBank/DDBJ whole genome shotgun (WGS) entry which is preliminary data.</text>
</comment>
<dbReference type="SMART" id="SM00487">
    <property type="entry name" value="DEXDc"/>
    <property type="match status" value="1"/>
</dbReference>
<evidence type="ECO:0000256" key="10">
    <source>
        <dbReference type="RuleBase" id="RU000492"/>
    </source>
</evidence>
<keyword evidence="6" id="KW-0694">RNA-binding</keyword>
<keyword evidence="7" id="KW-0539">Nucleus</keyword>
<keyword evidence="2 10" id="KW-0547">Nucleotide-binding</keyword>
<evidence type="ECO:0000259" key="12">
    <source>
        <dbReference type="PROSITE" id="PS51194"/>
    </source>
</evidence>
<evidence type="ECO:0000256" key="6">
    <source>
        <dbReference type="ARBA" id="ARBA00022884"/>
    </source>
</evidence>
<dbReference type="GO" id="GO:0005524">
    <property type="term" value="F:ATP binding"/>
    <property type="evidence" value="ECO:0007669"/>
    <property type="project" value="UniProtKB-KW"/>
</dbReference>
<dbReference type="SMART" id="SM00490">
    <property type="entry name" value="HELICc"/>
    <property type="match status" value="1"/>
</dbReference>
<dbReference type="PROSITE" id="PS51194">
    <property type="entry name" value="HELICASE_CTER"/>
    <property type="match status" value="1"/>
</dbReference>
<dbReference type="OrthoDB" id="10261904at2759"/>
<dbReference type="Gene3D" id="3.40.50.300">
    <property type="entry name" value="P-loop containing nucleotide triphosphate hydrolases"/>
    <property type="match status" value="2"/>
</dbReference>
<dbReference type="InterPro" id="IPR011545">
    <property type="entry name" value="DEAD/DEAH_box_helicase_dom"/>
</dbReference>
<evidence type="ECO:0000256" key="1">
    <source>
        <dbReference type="ARBA" id="ARBA00004123"/>
    </source>
</evidence>
<dbReference type="EMBL" id="AAEE01000008">
    <property type="protein sequence ID" value="EAK87922.1"/>
    <property type="molecule type" value="Genomic_DNA"/>
</dbReference>
<dbReference type="FunCoup" id="Q5CQV1">
    <property type="interactions" value="509"/>
</dbReference>
<accession>Q5CQV1</accession>
<evidence type="ECO:0000256" key="7">
    <source>
        <dbReference type="ARBA" id="ARBA00023242"/>
    </source>
</evidence>
<dbReference type="InterPro" id="IPR014001">
    <property type="entry name" value="Helicase_ATP-bd"/>
</dbReference>
<evidence type="ECO:0000256" key="2">
    <source>
        <dbReference type="ARBA" id="ARBA00022741"/>
    </source>
</evidence>
<evidence type="ECO:0000313" key="15">
    <source>
        <dbReference type="Proteomes" id="UP000006726"/>
    </source>
</evidence>
<dbReference type="KEGG" id="cpv:cgd4_3180"/>
<dbReference type="Proteomes" id="UP000006726">
    <property type="component" value="Chromosome 4"/>
</dbReference>
<feature type="domain" description="DEAD-box RNA helicase Q" evidence="13">
    <location>
        <begin position="33"/>
        <end position="61"/>
    </location>
</feature>
<dbReference type="GO" id="GO:0016787">
    <property type="term" value="F:hydrolase activity"/>
    <property type="evidence" value="ECO:0007669"/>
    <property type="project" value="UniProtKB-KW"/>
</dbReference>
<dbReference type="PROSITE" id="PS51195">
    <property type="entry name" value="Q_MOTIF"/>
    <property type="match status" value="1"/>
</dbReference>
<evidence type="ECO:0000256" key="9">
    <source>
        <dbReference type="PROSITE-ProRule" id="PRU00552"/>
    </source>
</evidence>
<keyword evidence="5 10" id="KW-0067">ATP-binding</keyword>
<dbReference type="InterPro" id="IPR014014">
    <property type="entry name" value="RNA_helicase_DEAD_Q_motif"/>
</dbReference>
<dbReference type="GO" id="GO:0003723">
    <property type="term" value="F:RNA binding"/>
    <property type="evidence" value="ECO:0007669"/>
    <property type="project" value="UniProtKB-KW"/>
</dbReference>
<name>Q5CQV1_CRYPI</name>
<dbReference type="InParanoid" id="Q5CQV1"/>
<dbReference type="Pfam" id="PF00270">
    <property type="entry name" value="DEAD"/>
    <property type="match status" value="1"/>
</dbReference>
<gene>
    <name evidence="14" type="ORF">cgd4_3180</name>
</gene>
<evidence type="ECO:0000256" key="4">
    <source>
        <dbReference type="ARBA" id="ARBA00022806"/>
    </source>
</evidence>
<dbReference type="Pfam" id="PF00271">
    <property type="entry name" value="Helicase_C"/>
    <property type="match status" value="1"/>
</dbReference>
<comment type="similarity">
    <text evidence="8">Belongs to the DEAD box helicase family. DDX47/RRP3 subfamily.</text>
</comment>
<keyword evidence="15" id="KW-1185">Reference proteome</keyword>
<proteinExistence type="inferred from homology"/>
<dbReference type="InterPro" id="IPR027417">
    <property type="entry name" value="P-loop_NTPase"/>
</dbReference>
<dbReference type="PROSITE" id="PS00039">
    <property type="entry name" value="DEAD_ATP_HELICASE"/>
    <property type="match status" value="1"/>
</dbReference>
<evidence type="ECO:0000259" key="11">
    <source>
        <dbReference type="PROSITE" id="PS51192"/>
    </source>
</evidence>
<organism evidence="14 15">
    <name type="scientific">Cryptosporidium parvum (strain Iowa II)</name>
    <dbReference type="NCBI Taxonomy" id="353152"/>
    <lineage>
        <taxon>Eukaryota</taxon>
        <taxon>Sar</taxon>
        <taxon>Alveolata</taxon>
        <taxon>Apicomplexa</taxon>
        <taxon>Conoidasida</taxon>
        <taxon>Coccidia</taxon>
        <taxon>Eucoccidiorida</taxon>
        <taxon>Eimeriorina</taxon>
        <taxon>Cryptosporidiidae</taxon>
        <taxon>Cryptosporidium</taxon>
    </lineage>
</organism>
<dbReference type="InterPro" id="IPR001650">
    <property type="entry name" value="Helicase_C-like"/>
</dbReference>
<dbReference type="InterPro" id="IPR050079">
    <property type="entry name" value="DEAD_box_RNA_helicase"/>
</dbReference>
<protein>
    <submittedName>
        <fullName evidence="14">Rrp3p, eIF4A-1-family RNA SFII helicase (DEXDc+HELICc)</fullName>
    </submittedName>
</protein>
<dbReference type="InterPro" id="IPR044765">
    <property type="entry name" value="DDX47/Rrp3_DEADc"/>
</dbReference>
<reference evidence="14 15" key="1">
    <citation type="journal article" date="2004" name="Science">
        <title>Complete genome sequence of the apicomplexan, Cryptosporidium parvum.</title>
        <authorList>
            <person name="Abrahamsen M.S."/>
            <person name="Templeton T.J."/>
            <person name="Enomoto S."/>
            <person name="Abrahante J.E."/>
            <person name="Zhu G."/>
            <person name="Lancto C.A."/>
            <person name="Deng M."/>
            <person name="Liu C."/>
            <person name="Widmer G."/>
            <person name="Tzipori S."/>
            <person name="Buck G.A."/>
            <person name="Xu P."/>
            <person name="Bankier A.T."/>
            <person name="Dear P.H."/>
            <person name="Konfortov B.A."/>
            <person name="Spriggs H.F."/>
            <person name="Iyer L."/>
            <person name="Anantharaman V."/>
            <person name="Aravind L."/>
            <person name="Kapur V."/>
        </authorList>
    </citation>
    <scope>NUCLEOTIDE SEQUENCE [LARGE SCALE GENOMIC DNA]</scope>
    <source>
        <strain evidence="15">Iowa II</strain>
    </source>
</reference>
<evidence type="ECO:0000256" key="8">
    <source>
        <dbReference type="ARBA" id="ARBA00024350"/>
    </source>
</evidence>
<dbReference type="OMA" id="GIGIKCC"/>
<feature type="domain" description="Helicase ATP-binding" evidence="11">
    <location>
        <begin position="64"/>
        <end position="235"/>
    </location>
</feature>
<evidence type="ECO:0000259" key="13">
    <source>
        <dbReference type="PROSITE" id="PS51195"/>
    </source>
</evidence>
<dbReference type="PANTHER" id="PTHR47959:SF20">
    <property type="entry name" value="RNA HELICASE"/>
    <property type="match status" value="1"/>
</dbReference>
<feature type="short sequence motif" description="Q motif" evidence="9">
    <location>
        <begin position="33"/>
        <end position="61"/>
    </location>
</feature>
<dbReference type="SUPFAM" id="SSF52540">
    <property type="entry name" value="P-loop containing nucleoside triphosphate hydrolases"/>
    <property type="match status" value="1"/>
</dbReference>
<comment type="subcellular location">
    <subcellularLocation>
        <location evidence="1">Nucleus</location>
    </subcellularLocation>
</comment>
<feature type="domain" description="Helicase C-terminal" evidence="12">
    <location>
        <begin position="266"/>
        <end position="407"/>
    </location>
</feature>
<dbReference type="GeneID" id="3372938"/>
<dbReference type="GO" id="GO:0005634">
    <property type="term" value="C:nucleus"/>
    <property type="evidence" value="ECO:0007669"/>
    <property type="project" value="UniProtKB-SubCell"/>
</dbReference>
<evidence type="ECO:0000256" key="3">
    <source>
        <dbReference type="ARBA" id="ARBA00022801"/>
    </source>
</evidence>
<sequence>ATRVEMKNKSTEFLESHVSKIAEHVEEESSESVTFASLGVCKELCIACESLGWKTPTEIQKKTIPVALEGRDIIGLAETGSGKTGSFIIPILQRLLDDQVPMYAVILAPTRELCVQISEQFSAFGSLISLKIATLVGGLDMVMQSLSLAKKPHIIVASPGRLVDHLENTKGFNIGGIKFLVMDEADRLLSMDFEIALNKIVESSPRNRTTYLFSATMTTKVAKLQKISLSNPIKICVNTKYDTAANLMQYYMFIPFKYKWSYFIGMLQNLGQYTGIIFCNTCINCRRGDLLAKELGFNSISLHGRMSQSQRLSALNLFKGKQKRLLFTTEVGSRGLDIPHVDFVINFDIPTSSKDYVHRVGRTARAGRSGRAISMVTQYDVETFQRIEFALNRKLDEYTSLQREEVMAIHAKVVDSLRTVDAELNDSNEKTALVGHRKLKNRNKKK</sequence>
<dbReference type="InterPro" id="IPR000629">
    <property type="entry name" value="RNA-helicase_DEAD-box_CS"/>
</dbReference>
<dbReference type="STRING" id="353152.Q5CQV1"/>